<comment type="caution">
    <text evidence="1">The sequence shown here is derived from an EMBL/GenBank/DDBJ whole genome shotgun (WGS) entry which is preliminary data.</text>
</comment>
<dbReference type="Proteomes" id="UP001519305">
    <property type="component" value="Unassembled WGS sequence"/>
</dbReference>
<evidence type="ECO:0000313" key="1">
    <source>
        <dbReference type="EMBL" id="MBP2331557.1"/>
    </source>
</evidence>
<accession>A0ABS4U4H5</accession>
<proteinExistence type="predicted"/>
<evidence type="ECO:0008006" key="3">
    <source>
        <dbReference type="Google" id="ProtNLM"/>
    </source>
</evidence>
<name>A0ABS4U4H5_9CORY</name>
<dbReference type="EMBL" id="JAGINY010000001">
    <property type="protein sequence ID" value="MBP2331557.1"/>
    <property type="molecule type" value="Genomic_DNA"/>
</dbReference>
<dbReference type="RefSeq" id="WP_209651781.1">
    <property type="nucleotide sequence ID" value="NZ_CP047357.1"/>
</dbReference>
<sequence>MTGQPELEKFLGSARFAPYLTEAHGNIDRAQELYRWNNELSGAVHAQLSHVEILTRNAIDAALANWCGSLNPGHDWTAHQQTPTLLYDLGGDAIRRARRDAKREAAKRPHTHPRHGAVANHDDIVAQLTFGFWPRILGATDPSLTPKAKTLWTDALCQAFPNAYTSDKGREYVGKRLERLRQLRNRVSHHENLLRVNLNDRMKDVATALNAIDPNCASWAFQGSRVRSVARADPRNFW</sequence>
<evidence type="ECO:0000313" key="2">
    <source>
        <dbReference type="Proteomes" id="UP001519305"/>
    </source>
</evidence>
<protein>
    <recommendedName>
        <fullName evidence="3">Abi-like protein</fullName>
    </recommendedName>
</protein>
<keyword evidence="2" id="KW-1185">Reference proteome</keyword>
<reference evidence="1 2" key="1">
    <citation type="submission" date="2021-03" db="EMBL/GenBank/DDBJ databases">
        <title>Sequencing the genomes of 1000 actinobacteria strains.</title>
        <authorList>
            <person name="Klenk H.-P."/>
        </authorList>
    </citation>
    <scope>NUCLEOTIDE SEQUENCE [LARGE SCALE GENOMIC DNA]</scope>
    <source>
        <strain evidence="1 2">DSM 44506</strain>
    </source>
</reference>
<organism evidence="1 2">
    <name type="scientific">Corynebacterium freneyi</name>
    <dbReference type="NCBI Taxonomy" id="134034"/>
    <lineage>
        <taxon>Bacteria</taxon>
        <taxon>Bacillati</taxon>
        <taxon>Actinomycetota</taxon>
        <taxon>Actinomycetes</taxon>
        <taxon>Mycobacteriales</taxon>
        <taxon>Corynebacteriaceae</taxon>
        <taxon>Corynebacterium</taxon>
    </lineage>
</organism>
<gene>
    <name evidence="1" type="ORF">JOF33_000256</name>
</gene>